<keyword evidence="5" id="KW-0576">Peroxisome</keyword>
<dbReference type="SUPFAM" id="SSF51735">
    <property type="entry name" value="NAD(P)-binding Rossmann-fold domains"/>
    <property type="match status" value="1"/>
</dbReference>
<dbReference type="STRING" id="144026.SAMN04488568_10211"/>
<evidence type="ECO:0000256" key="2">
    <source>
        <dbReference type="ARBA" id="ARBA00006484"/>
    </source>
</evidence>
<evidence type="ECO:0000256" key="1">
    <source>
        <dbReference type="ARBA" id="ARBA00004275"/>
    </source>
</evidence>
<proteinExistence type="inferred from homology"/>
<dbReference type="FunFam" id="3.40.50.720:FF:000301">
    <property type="entry name" value="Hydroxysteroid dehydrogenase like 2"/>
    <property type="match status" value="1"/>
</dbReference>
<dbReference type="Pfam" id="PF00106">
    <property type="entry name" value="adh_short"/>
    <property type="match status" value="1"/>
</dbReference>
<dbReference type="PANTHER" id="PTHR42808:SF3">
    <property type="entry name" value="HYDROXYSTEROID DEHYDROGENASE-LIKE PROTEIN 2"/>
    <property type="match status" value="1"/>
</dbReference>
<dbReference type="PANTHER" id="PTHR42808">
    <property type="entry name" value="HYDROXYSTEROID DEHYDROGENASE-LIKE PROTEIN 2"/>
    <property type="match status" value="1"/>
</dbReference>
<dbReference type="GO" id="GO:0016491">
    <property type="term" value="F:oxidoreductase activity"/>
    <property type="evidence" value="ECO:0007669"/>
    <property type="project" value="UniProtKB-KW"/>
</dbReference>
<gene>
    <name evidence="6" type="ORF">SAMN04488568_10211</name>
</gene>
<keyword evidence="7" id="KW-1185">Reference proteome</keyword>
<name>A0A1G9MJX6_9PROT</name>
<dbReference type="Gene3D" id="3.40.50.720">
    <property type="entry name" value="NAD(P)-binding Rossmann-like Domain"/>
    <property type="match status" value="1"/>
</dbReference>
<evidence type="ECO:0000313" key="7">
    <source>
        <dbReference type="Proteomes" id="UP000199759"/>
    </source>
</evidence>
<dbReference type="InterPro" id="IPR002347">
    <property type="entry name" value="SDR_fam"/>
</dbReference>
<evidence type="ECO:0000313" key="6">
    <source>
        <dbReference type="EMBL" id="SDL74383.1"/>
    </source>
</evidence>
<protein>
    <submittedName>
        <fullName evidence="6">Citronellol/citronellal dehydrogenase</fullName>
    </submittedName>
</protein>
<evidence type="ECO:0000256" key="5">
    <source>
        <dbReference type="ARBA" id="ARBA00023140"/>
    </source>
</evidence>
<evidence type="ECO:0000256" key="4">
    <source>
        <dbReference type="ARBA" id="ARBA00023002"/>
    </source>
</evidence>
<keyword evidence="4" id="KW-0560">Oxidoreductase</keyword>
<dbReference type="EMBL" id="FNHG01000002">
    <property type="protein sequence ID" value="SDL74383.1"/>
    <property type="molecule type" value="Genomic_DNA"/>
</dbReference>
<dbReference type="AlphaFoldDB" id="A0A1G9MJX6"/>
<organism evidence="6 7">
    <name type="scientific">Maricaulis salignorans</name>
    <dbReference type="NCBI Taxonomy" id="144026"/>
    <lineage>
        <taxon>Bacteria</taxon>
        <taxon>Pseudomonadati</taxon>
        <taxon>Pseudomonadota</taxon>
        <taxon>Alphaproteobacteria</taxon>
        <taxon>Maricaulales</taxon>
        <taxon>Maricaulaceae</taxon>
        <taxon>Maricaulis</taxon>
    </lineage>
</organism>
<comment type="subcellular location">
    <subcellularLocation>
        <location evidence="1">Peroxisome</location>
    </subcellularLocation>
</comment>
<dbReference type="RefSeq" id="WP_091765919.1">
    <property type="nucleotide sequence ID" value="NZ_FNHG01000002.1"/>
</dbReference>
<sequence>MSLKNKTIFITGASRGIGLAIAERCARDGANIVIAAKSDTEQAKLEGTIHSAAEAVEAAGGQALAVKCDIRDEAQVEAAVAAAADRFGGIDAVINNASAIFPRGTSDVPMKRYDLMHQVNGRGTFMVTQKCLPWLEKAENPHIIALSPPLDMRPMWFGPHVAYTSAKYQMSLCILGWGEEFKGRIAANAIWPRTAVATAAISNILADDEAMKSCRKPEILAETAYRVLNKPAASFTGNFLIDDSFLYDEGERDFEQYSYVPGIELLPDFFVPEDVPAPPGVKIMDVSLGH</sequence>
<dbReference type="OrthoDB" id="9810935at2"/>
<keyword evidence="3" id="KW-0521">NADP</keyword>
<accession>A0A1G9MJX6</accession>
<dbReference type="InterPro" id="IPR036291">
    <property type="entry name" value="NAD(P)-bd_dom_sf"/>
</dbReference>
<dbReference type="InterPro" id="IPR051935">
    <property type="entry name" value="HSDL2"/>
</dbReference>
<dbReference type="Proteomes" id="UP000199759">
    <property type="component" value="Unassembled WGS sequence"/>
</dbReference>
<reference evidence="6 7" key="1">
    <citation type="submission" date="2016-10" db="EMBL/GenBank/DDBJ databases">
        <authorList>
            <person name="de Groot N.N."/>
        </authorList>
    </citation>
    <scope>NUCLEOTIDE SEQUENCE [LARGE SCALE GENOMIC DNA]</scope>
    <source>
        <strain evidence="6 7">DSM 16077</strain>
    </source>
</reference>
<comment type="similarity">
    <text evidence="2">Belongs to the short-chain dehydrogenases/reductases (SDR) family.</text>
</comment>
<evidence type="ECO:0000256" key="3">
    <source>
        <dbReference type="ARBA" id="ARBA00022857"/>
    </source>
</evidence>
<dbReference type="PRINTS" id="PR00081">
    <property type="entry name" value="GDHRDH"/>
</dbReference>
<dbReference type="NCBIfam" id="NF006133">
    <property type="entry name" value="PRK08278.1"/>
    <property type="match status" value="1"/>
</dbReference>